<proteinExistence type="predicted"/>
<dbReference type="Proteomes" id="UP000056252">
    <property type="component" value="Chromosome"/>
</dbReference>
<sequence length="536" mass="58073">MILAACSNDDNKMTDEGQVSATQAIEFKVDFADYNAEQEVGVTRANKEVKLEQQMVDLGNGTLAQCTLQRDTTKQTKSAATRALANDTYTMLAYDASTHAYKGDITGTVTGGVFTATSANQDIALTPGTYDFVLYNSKVTRSGNNLTVNRADADAALIGRTQQVITATPHKQKVPFTMKHVGAKVKIKLTGYMDFPAVTATLASVNATDVPGSSIYDASTGTWTAGTGTTVSTNTTFNASTETKYYSDTYTSTSNEETMFMPATDVSKLKLTFNSGNIYRSNMANAGLTFKPASTLKFEQNGAYVLNVKLMYRFLYLMSDGTTGFINETTYGGGTKTPIAVVLSRSNRMAVALKDIYGGGYWHSGTFGTFNTHQAGTADNALNAGATSGRDETWDASYSTGTIGVKATNPSFPAFKAAAEYDPGVTYTGTPALQWYLPSFSDFKWLYTLGFGDKTAVTKQYGIPYYWYGSLADVAFTQVGGTALTHTLWYWSSTEINTVYAAPVGFRKEMVGWYNNIPGDGNKLSHRYCIRSFVAY</sequence>
<dbReference type="AlphaFoldDB" id="A0A0S2KIJ4"/>
<gene>
    <name evidence="1" type="ORF">AS203_02730</name>
</gene>
<dbReference type="KEGG" id="peo:AS203_02730"/>
<dbReference type="STRING" id="76123.AS203_02730"/>
<keyword evidence="2" id="KW-1185">Reference proteome</keyword>
<protein>
    <submittedName>
        <fullName evidence="1">Uncharacterized protein</fullName>
    </submittedName>
</protein>
<organism evidence="1 2">
    <name type="scientific">Hoylesella enoeca</name>
    <dbReference type="NCBI Taxonomy" id="76123"/>
    <lineage>
        <taxon>Bacteria</taxon>
        <taxon>Pseudomonadati</taxon>
        <taxon>Bacteroidota</taxon>
        <taxon>Bacteroidia</taxon>
        <taxon>Bacteroidales</taxon>
        <taxon>Prevotellaceae</taxon>
        <taxon>Hoylesella</taxon>
    </lineage>
</organism>
<accession>A0A0S2KIJ4</accession>
<dbReference type="EMBL" id="CP013195">
    <property type="protein sequence ID" value="ALO48135.1"/>
    <property type="molecule type" value="Genomic_DNA"/>
</dbReference>
<name>A0A0S2KIJ4_9BACT</name>
<evidence type="ECO:0000313" key="2">
    <source>
        <dbReference type="Proteomes" id="UP000056252"/>
    </source>
</evidence>
<evidence type="ECO:0000313" key="1">
    <source>
        <dbReference type="EMBL" id="ALO48135.1"/>
    </source>
</evidence>
<reference evidence="2" key="1">
    <citation type="submission" date="2015-11" db="EMBL/GenBank/DDBJ databases">
        <authorList>
            <person name="Holder M.E."/>
            <person name="Ajami N.J."/>
            <person name="Petrosino J.F."/>
        </authorList>
    </citation>
    <scope>NUCLEOTIDE SEQUENCE [LARGE SCALE GENOMIC DNA]</scope>
    <source>
        <strain evidence="2">F0113</strain>
    </source>
</reference>